<dbReference type="KEGG" id="hba:Hbal_3160"/>
<keyword evidence="1" id="KW-0472">Membrane</keyword>
<dbReference type="RefSeq" id="WP_012778214.1">
    <property type="nucleotide sequence ID" value="NC_012983.1"/>
</dbReference>
<dbReference type="Pfam" id="PF00535">
    <property type="entry name" value="Glycos_transf_2"/>
    <property type="match status" value="1"/>
</dbReference>
<dbReference type="CAZy" id="GT2">
    <property type="family name" value="Glycosyltransferase Family 2"/>
</dbReference>
<keyword evidence="5" id="KW-1185">Reference proteome</keyword>
<dbReference type="InterPro" id="IPR029044">
    <property type="entry name" value="Nucleotide-diphossugar_trans"/>
</dbReference>
<dbReference type="InterPro" id="IPR001173">
    <property type="entry name" value="Glyco_trans_2-like"/>
</dbReference>
<feature type="transmembrane region" description="Helical" evidence="1">
    <location>
        <begin position="269"/>
        <end position="290"/>
    </location>
</feature>
<dbReference type="Proteomes" id="UP000002745">
    <property type="component" value="Plasmid pHbal01"/>
</dbReference>
<evidence type="ECO:0000313" key="4">
    <source>
        <dbReference type="EMBL" id="ACT60827.1"/>
    </source>
</evidence>
<evidence type="ECO:0000259" key="2">
    <source>
        <dbReference type="Pfam" id="PF00535"/>
    </source>
</evidence>
<dbReference type="Gene3D" id="3.90.550.10">
    <property type="entry name" value="Spore Coat Polysaccharide Biosynthesis Protein SpsA, Chain A"/>
    <property type="match status" value="1"/>
</dbReference>
<reference evidence="5" key="1">
    <citation type="journal article" date="2011" name="J. Bacteriol.">
        <title>Genome sequences of eight morphologically diverse alphaproteobacteria.</title>
        <authorList>
            <consortium name="US DOE Joint Genome Institute"/>
            <person name="Brown P.J."/>
            <person name="Kysela D.T."/>
            <person name="Buechlein A."/>
            <person name="Hemmerich C."/>
            <person name="Brun Y.V."/>
        </authorList>
    </citation>
    <scope>NUCLEOTIDE SEQUENCE [LARGE SCALE GENOMIC DNA]</scope>
    <source>
        <strain evidence="5">ATCC 49814 / DSM 5838 / IFAM 1418</strain>
        <plasmid evidence="5">pHbal01</plasmid>
    </source>
</reference>
<dbReference type="SUPFAM" id="SSF53448">
    <property type="entry name" value="Nucleotide-diphospho-sugar transferases"/>
    <property type="match status" value="1"/>
</dbReference>
<proteinExistence type="predicted"/>
<gene>
    <name evidence="4" type="ordered locus">Hbal_3160</name>
</gene>
<evidence type="ECO:0000313" key="5">
    <source>
        <dbReference type="Proteomes" id="UP000002745"/>
    </source>
</evidence>
<sequence>MSCIRAFFKLCKVIEKLGEDEMQEQVISPFFSVIIVNFNGGDYLQGAVDSLKRQNFQDFELFVIDNDSSDTSMETLDVTGLDRVHLMPEAENHGFAKGNNLAAKLANGEWLVMLNPDAVADESWLEKIAGGIDKFPAIKMFASAQYSLDEPGIMDGAGDNYHVFGIPWRGGFGRSVSEMPNTGECFSPCGAGAVFHRQTFLDIGGFDESFFCYCEDVDLAFRLRLNGERCIFLHDAMIHHAGSALSDKVGDFALFHGTRNRVWVFLQNMPPIALFLFMPMHIIANLYIFARRGFEMTFIRAISASFKDYKSVMKRRKIVQASRKLGSLQIISMMTWNPRLLSNRLTDVREYTHK</sequence>
<keyword evidence="4" id="KW-0808">Transferase</keyword>
<geneLocation type="plasmid" evidence="4 5">
    <name>pHbal01</name>
</geneLocation>
<organism evidence="4 5">
    <name type="scientific">Hirschia baltica (strain ATCC 49814 / DSM 5838 / IFAM 1418)</name>
    <dbReference type="NCBI Taxonomy" id="582402"/>
    <lineage>
        <taxon>Bacteria</taxon>
        <taxon>Pseudomonadati</taxon>
        <taxon>Pseudomonadota</taxon>
        <taxon>Alphaproteobacteria</taxon>
        <taxon>Hyphomonadales</taxon>
        <taxon>Hyphomonadaceae</taxon>
        <taxon>Hirschia</taxon>
    </lineage>
</organism>
<keyword evidence="4" id="KW-0614">Plasmid</keyword>
<dbReference type="AlphaFoldDB" id="C6XRY6"/>
<dbReference type="PANTHER" id="PTHR43179:SF11">
    <property type="entry name" value="GLYCOSYL TRANSFERASE"/>
    <property type="match status" value="1"/>
</dbReference>
<dbReference type="GO" id="GO:0016740">
    <property type="term" value="F:transferase activity"/>
    <property type="evidence" value="ECO:0007669"/>
    <property type="project" value="UniProtKB-KW"/>
</dbReference>
<dbReference type="CDD" id="cd04186">
    <property type="entry name" value="GT_2_like_c"/>
    <property type="match status" value="1"/>
</dbReference>
<protein>
    <submittedName>
        <fullName evidence="4">Glycosyl transferase family 2</fullName>
    </submittedName>
</protein>
<evidence type="ECO:0000259" key="3">
    <source>
        <dbReference type="Pfam" id="PF13632"/>
    </source>
</evidence>
<accession>C6XRY6</accession>
<dbReference type="EMBL" id="CP001679">
    <property type="protein sequence ID" value="ACT60827.1"/>
    <property type="molecule type" value="Genomic_DNA"/>
</dbReference>
<evidence type="ECO:0000256" key="1">
    <source>
        <dbReference type="SAM" id="Phobius"/>
    </source>
</evidence>
<feature type="domain" description="Glycosyltransferase 2-like" evidence="3">
    <location>
        <begin position="167"/>
        <end position="240"/>
    </location>
</feature>
<dbReference type="Pfam" id="PF13632">
    <property type="entry name" value="Glyco_trans_2_3"/>
    <property type="match status" value="1"/>
</dbReference>
<name>C6XRY6_HIRBI</name>
<dbReference type="eggNOG" id="COG1216">
    <property type="taxonomic scope" value="Bacteria"/>
</dbReference>
<dbReference type="PANTHER" id="PTHR43179">
    <property type="entry name" value="RHAMNOSYLTRANSFERASE WBBL"/>
    <property type="match status" value="1"/>
</dbReference>
<feature type="domain" description="Glycosyltransferase 2-like" evidence="2">
    <location>
        <begin position="32"/>
        <end position="137"/>
    </location>
</feature>
<keyword evidence="1" id="KW-0812">Transmembrane</keyword>
<keyword evidence="1" id="KW-1133">Transmembrane helix</keyword>
<dbReference type="HOGENOM" id="CLU_023845_4_0_5"/>